<dbReference type="STRING" id="218851.A0A2G5EAQ1"/>
<dbReference type="OrthoDB" id="1726854at2759"/>
<gene>
    <name evidence="8" type="ORF">AQUCO_01000605v1</name>
</gene>
<dbReference type="Pfam" id="PF00112">
    <property type="entry name" value="Peptidase_C1"/>
    <property type="match status" value="1"/>
</dbReference>
<sequence length="379" mass="42208">MVSIVILLLHLLLQISCCFSSLNTHLFTTWCEQHGKRYSSDEEKRYRLSVFEDNLTFVMQHNNWQNFSYTLALNDFADLTHQEFKTSHLDLSITALDIQSVRKPSLSLRGSGLVGKLPSSVDWRNKKSQASCSTASVAVSVTGAIQGIKRIIAGSLSKIKRVTMEGYHGVPSNDNERLLQAVAVQPVHVGICANEREFQFYSKFLVLSLSDVQLQGIFSGPCSSSSNHAVTIVGYDSENGADYWIVKNSWGRNWGMNGDMYILRNSGNQAGICGINTLSSYPIKTNPNPFLLPSLANARSCDFTTKCRAKETCCCIKHFILCLSYRCCELDSAVCCDDHKRCCPNGYICDVKKGTCLPELKNSTTTTEIEQSSFWYSEG</sequence>
<dbReference type="Pfam" id="PF00396">
    <property type="entry name" value="Granulin"/>
    <property type="match status" value="1"/>
</dbReference>
<dbReference type="PANTHER" id="PTHR12411">
    <property type="entry name" value="CYSTEINE PROTEASE FAMILY C1-RELATED"/>
    <property type="match status" value="1"/>
</dbReference>
<keyword evidence="2" id="KW-0645">Protease</keyword>
<evidence type="ECO:0000256" key="2">
    <source>
        <dbReference type="ARBA" id="ARBA00022807"/>
    </source>
</evidence>
<feature type="domain" description="Cathepsin propeptide inhibitor" evidence="7">
    <location>
        <begin position="27"/>
        <end position="84"/>
    </location>
</feature>
<dbReference type="InterPro" id="IPR038765">
    <property type="entry name" value="Papain-like_cys_pep_sf"/>
</dbReference>
<dbReference type="SMART" id="SM00277">
    <property type="entry name" value="GRAN"/>
    <property type="match status" value="1"/>
</dbReference>
<dbReference type="PROSITE" id="PS00639">
    <property type="entry name" value="THIOL_PROTEASE_HIS"/>
    <property type="match status" value="1"/>
</dbReference>
<evidence type="ECO:0000259" key="7">
    <source>
        <dbReference type="SMART" id="SM00848"/>
    </source>
</evidence>
<evidence type="ECO:0008006" key="10">
    <source>
        <dbReference type="Google" id="ProtNLM"/>
    </source>
</evidence>
<evidence type="ECO:0000259" key="6">
    <source>
        <dbReference type="SMART" id="SM00645"/>
    </source>
</evidence>
<dbReference type="Gene3D" id="3.90.70.10">
    <property type="entry name" value="Cysteine proteinases"/>
    <property type="match status" value="2"/>
</dbReference>
<evidence type="ECO:0000256" key="3">
    <source>
        <dbReference type="ARBA" id="ARBA00023157"/>
    </source>
</evidence>
<evidence type="ECO:0000259" key="5">
    <source>
        <dbReference type="SMART" id="SM00277"/>
    </source>
</evidence>
<keyword evidence="4" id="KW-0732">Signal</keyword>
<dbReference type="SMART" id="SM00848">
    <property type="entry name" value="Inhibitor_I29"/>
    <property type="match status" value="1"/>
</dbReference>
<dbReference type="InterPro" id="IPR037277">
    <property type="entry name" value="Granulin_sf"/>
</dbReference>
<dbReference type="InterPro" id="IPR000668">
    <property type="entry name" value="Peptidase_C1A_C"/>
</dbReference>
<dbReference type="InterPro" id="IPR013201">
    <property type="entry name" value="Prot_inhib_I29"/>
</dbReference>
<dbReference type="CDD" id="cd02248">
    <property type="entry name" value="Peptidase_C1A"/>
    <property type="match status" value="1"/>
</dbReference>
<dbReference type="InterPro" id="IPR025660">
    <property type="entry name" value="Pept_his_AS"/>
</dbReference>
<evidence type="ECO:0000256" key="1">
    <source>
        <dbReference type="ARBA" id="ARBA00008455"/>
    </source>
</evidence>
<dbReference type="GO" id="GO:0006508">
    <property type="term" value="P:proteolysis"/>
    <property type="evidence" value="ECO:0007669"/>
    <property type="project" value="InterPro"/>
</dbReference>
<dbReference type="EMBL" id="KZ305027">
    <property type="protein sequence ID" value="PIA52844.1"/>
    <property type="molecule type" value="Genomic_DNA"/>
</dbReference>
<organism evidence="8 9">
    <name type="scientific">Aquilegia coerulea</name>
    <name type="common">Rocky mountain columbine</name>
    <dbReference type="NCBI Taxonomy" id="218851"/>
    <lineage>
        <taxon>Eukaryota</taxon>
        <taxon>Viridiplantae</taxon>
        <taxon>Streptophyta</taxon>
        <taxon>Embryophyta</taxon>
        <taxon>Tracheophyta</taxon>
        <taxon>Spermatophyta</taxon>
        <taxon>Magnoliopsida</taxon>
        <taxon>Ranunculales</taxon>
        <taxon>Ranunculaceae</taxon>
        <taxon>Thalictroideae</taxon>
        <taxon>Aquilegia</taxon>
    </lineage>
</organism>
<protein>
    <recommendedName>
        <fullName evidence="10">SMB domain-containing protein</fullName>
    </recommendedName>
</protein>
<dbReference type="GO" id="GO:0008234">
    <property type="term" value="F:cysteine-type peptidase activity"/>
    <property type="evidence" value="ECO:0007669"/>
    <property type="project" value="UniProtKB-KW"/>
</dbReference>
<accession>A0A2G5EAQ1</accession>
<dbReference type="InterPro" id="IPR039417">
    <property type="entry name" value="Peptidase_C1A_papain-like"/>
</dbReference>
<evidence type="ECO:0000313" key="9">
    <source>
        <dbReference type="Proteomes" id="UP000230069"/>
    </source>
</evidence>
<dbReference type="SUPFAM" id="SSF54001">
    <property type="entry name" value="Cysteine proteinases"/>
    <property type="match status" value="1"/>
</dbReference>
<dbReference type="Gene3D" id="2.10.25.160">
    <property type="entry name" value="Granulin"/>
    <property type="match status" value="1"/>
</dbReference>
<feature type="domain" description="Granulins" evidence="5">
    <location>
        <begin position="301"/>
        <end position="356"/>
    </location>
</feature>
<proteinExistence type="inferred from homology"/>
<dbReference type="AlphaFoldDB" id="A0A2G5EAQ1"/>
<keyword evidence="2" id="KW-0378">Hydrolase</keyword>
<keyword evidence="2" id="KW-0788">Thiol protease</keyword>
<dbReference type="SMART" id="SM00645">
    <property type="entry name" value="Pept_C1"/>
    <property type="match status" value="1"/>
</dbReference>
<comment type="similarity">
    <text evidence="1">Belongs to the peptidase C1 family.</text>
</comment>
<feature type="signal peptide" evidence="4">
    <location>
        <begin position="1"/>
        <end position="20"/>
    </location>
</feature>
<feature type="domain" description="Peptidase C1A papain C-terminal" evidence="6">
    <location>
        <begin position="117"/>
        <end position="283"/>
    </location>
</feature>
<evidence type="ECO:0000256" key="4">
    <source>
        <dbReference type="SAM" id="SignalP"/>
    </source>
</evidence>
<dbReference type="InParanoid" id="A0A2G5EAQ1"/>
<dbReference type="InterPro" id="IPR000118">
    <property type="entry name" value="Granulin"/>
</dbReference>
<name>A0A2G5EAQ1_AQUCA</name>
<feature type="chain" id="PRO_5018602890" description="SMB domain-containing protein" evidence="4">
    <location>
        <begin position="21"/>
        <end position="379"/>
    </location>
</feature>
<dbReference type="InterPro" id="IPR013128">
    <property type="entry name" value="Peptidase_C1A"/>
</dbReference>
<dbReference type="Proteomes" id="UP000230069">
    <property type="component" value="Unassembled WGS sequence"/>
</dbReference>
<reference evidence="8 9" key="1">
    <citation type="submission" date="2017-09" db="EMBL/GenBank/DDBJ databases">
        <title>WGS assembly of Aquilegia coerulea Goldsmith.</title>
        <authorList>
            <person name="Hodges S."/>
            <person name="Kramer E."/>
            <person name="Nordborg M."/>
            <person name="Tomkins J."/>
            <person name="Borevitz J."/>
            <person name="Derieg N."/>
            <person name="Yan J."/>
            <person name="Mihaltcheva S."/>
            <person name="Hayes R.D."/>
            <person name="Rokhsar D."/>
        </authorList>
    </citation>
    <scope>NUCLEOTIDE SEQUENCE [LARGE SCALE GENOMIC DNA]</scope>
    <source>
        <strain evidence="9">cv. Goldsmith</strain>
    </source>
</reference>
<keyword evidence="3" id="KW-1015">Disulfide bond</keyword>
<dbReference type="Pfam" id="PF08246">
    <property type="entry name" value="Inhibitor_I29"/>
    <property type="match status" value="1"/>
</dbReference>
<evidence type="ECO:0000313" key="8">
    <source>
        <dbReference type="EMBL" id="PIA52844.1"/>
    </source>
</evidence>
<keyword evidence="9" id="KW-1185">Reference proteome</keyword>